<name>A0A895YDQ7_9ACTN</name>
<keyword evidence="3" id="KW-1185">Reference proteome</keyword>
<evidence type="ECO:0000313" key="2">
    <source>
        <dbReference type="EMBL" id="QSB15701.1"/>
    </source>
</evidence>
<dbReference type="RefSeq" id="WP_239677883.1">
    <property type="nucleotide sequence ID" value="NZ_CP070499.1"/>
</dbReference>
<gene>
    <name evidence="2" type="ORF">JQS43_04990</name>
</gene>
<evidence type="ECO:0000313" key="3">
    <source>
        <dbReference type="Proteomes" id="UP000662857"/>
    </source>
</evidence>
<dbReference type="Proteomes" id="UP000662857">
    <property type="component" value="Chromosome"/>
</dbReference>
<dbReference type="EMBL" id="CP070499">
    <property type="protein sequence ID" value="QSB15701.1"/>
    <property type="molecule type" value="Genomic_DNA"/>
</dbReference>
<keyword evidence="1" id="KW-0812">Transmembrane</keyword>
<feature type="transmembrane region" description="Helical" evidence="1">
    <location>
        <begin position="72"/>
        <end position="96"/>
    </location>
</feature>
<keyword evidence="1" id="KW-0472">Membrane</keyword>
<accession>A0A895YDQ7</accession>
<protein>
    <submittedName>
        <fullName evidence="2">Uncharacterized protein</fullName>
    </submittedName>
</protein>
<proteinExistence type="predicted"/>
<keyword evidence="1" id="KW-1133">Transmembrane helix</keyword>
<dbReference type="KEGG" id="nhy:JQS43_04990"/>
<reference evidence="2" key="1">
    <citation type="submission" date="2021-02" db="EMBL/GenBank/DDBJ databases">
        <title>Natrosporangium hydrolyticum gen. nov., sp. nov, a haloalkaliphilic actinobacterium from a soda solonchak soil.</title>
        <authorList>
            <person name="Sorokin D.Y."/>
            <person name="Khijniak T.V."/>
            <person name="Zakharycheva A.P."/>
            <person name="Boueva O.V."/>
            <person name="Ariskina E.V."/>
            <person name="Hahnke R.L."/>
            <person name="Bunk B."/>
            <person name="Sproer C."/>
            <person name="Schumann P."/>
            <person name="Evtushenko L.I."/>
            <person name="Kublanov I.V."/>
        </authorList>
    </citation>
    <scope>NUCLEOTIDE SEQUENCE</scope>
    <source>
        <strain evidence="2">DSM 106523</strain>
    </source>
</reference>
<dbReference type="AlphaFoldDB" id="A0A895YDQ7"/>
<evidence type="ECO:0000256" key="1">
    <source>
        <dbReference type="SAM" id="Phobius"/>
    </source>
</evidence>
<feature type="transmembrane region" description="Helical" evidence="1">
    <location>
        <begin position="103"/>
        <end position="121"/>
    </location>
</feature>
<sequence length="155" mass="15799">MAEAYPLRSAAGVAVPLRVRAVPAGKVFAVFLTDLPGPLRWAVWLLAAEAVVATVIAGFFGYEGLAAEPASLVDALALAGYVALLAAGLAGVAVALARRKPRARAPAIVLQLLLLMFAYVLATGGSALLGVPLAVLCIAIVTLLLTPSTNRELAS</sequence>
<organism evidence="2 3">
    <name type="scientific">Natronosporangium hydrolyticum</name>
    <dbReference type="NCBI Taxonomy" id="2811111"/>
    <lineage>
        <taxon>Bacteria</taxon>
        <taxon>Bacillati</taxon>
        <taxon>Actinomycetota</taxon>
        <taxon>Actinomycetes</taxon>
        <taxon>Micromonosporales</taxon>
        <taxon>Micromonosporaceae</taxon>
        <taxon>Natronosporangium</taxon>
    </lineage>
</organism>
<feature type="transmembrane region" description="Helical" evidence="1">
    <location>
        <begin position="41"/>
        <end position="60"/>
    </location>
</feature>